<dbReference type="STRING" id="1121362.A605_10985"/>
<feature type="transmembrane region" description="Helical" evidence="1">
    <location>
        <begin position="26"/>
        <end position="44"/>
    </location>
</feature>
<evidence type="ECO:0000313" key="3">
    <source>
        <dbReference type="Proteomes" id="UP000011723"/>
    </source>
</evidence>
<dbReference type="HOGENOM" id="CLU_163887_0_0_11"/>
<reference evidence="2 3" key="1">
    <citation type="journal article" date="2012" name="Stand. Genomic Sci.">
        <title>Genome sequence of the halotolerant bacterium Corynebacterium halotolerans type strain YIM 70093(T) (= DSM 44683(T)).</title>
        <authorList>
            <person name="Ruckert C."/>
            <person name="Albersmeier A."/>
            <person name="Al-Dilaimi A."/>
            <person name="Niehaus K."/>
            <person name="Szczepanowski R."/>
            <person name="Kalinowski J."/>
        </authorList>
    </citation>
    <scope>NUCLEOTIDE SEQUENCE [LARGE SCALE GENOMIC DNA]</scope>
    <source>
        <strain evidence="2">YIM 70093</strain>
    </source>
</reference>
<dbReference type="RefSeq" id="WP_015401613.1">
    <property type="nucleotide sequence ID" value="NC_020302.1"/>
</dbReference>
<sequence length="102" mass="11161">MRAVYLSLAAAFCVVAILIQLFNVSGLLAIAALVVAGIFLVLGLKVSAANRVEQPIVLDEEKKDALRRLKSQGNESGAIRQVQLWFRDVSPDQARDIVRDLD</sequence>
<dbReference type="EMBL" id="CP003697">
    <property type="protein sequence ID" value="AGF73197.1"/>
    <property type="molecule type" value="Genomic_DNA"/>
</dbReference>
<dbReference type="AlphaFoldDB" id="M1NUM3"/>
<dbReference type="Proteomes" id="UP000011723">
    <property type="component" value="Chromosome"/>
</dbReference>
<gene>
    <name evidence="2" type="ORF">A605_10985</name>
</gene>
<keyword evidence="1" id="KW-0472">Membrane</keyword>
<keyword evidence="1" id="KW-0812">Transmembrane</keyword>
<dbReference type="OrthoDB" id="4411364at2"/>
<proteinExistence type="predicted"/>
<protein>
    <submittedName>
        <fullName evidence="2">Uncharacterized protein</fullName>
    </submittedName>
</protein>
<dbReference type="PATRIC" id="fig|1121362.3.peg.2228"/>
<evidence type="ECO:0000256" key="1">
    <source>
        <dbReference type="SAM" id="Phobius"/>
    </source>
</evidence>
<evidence type="ECO:0000313" key="2">
    <source>
        <dbReference type="EMBL" id="AGF73197.1"/>
    </source>
</evidence>
<organism evidence="2 3">
    <name type="scientific">Corynebacterium halotolerans YIM 70093 = DSM 44683</name>
    <dbReference type="NCBI Taxonomy" id="1121362"/>
    <lineage>
        <taxon>Bacteria</taxon>
        <taxon>Bacillati</taxon>
        <taxon>Actinomycetota</taxon>
        <taxon>Actinomycetes</taxon>
        <taxon>Mycobacteriales</taxon>
        <taxon>Corynebacteriaceae</taxon>
        <taxon>Corynebacterium</taxon>
    </lineage>
</organism>
<keyword evidence="1" id="KW-1133">Transmembrane helix</keyword>
<dbReference type="KEGG" id="chn:A605_10985"/>
<accession>M1NUM3</accession>
<dbReference type="eggNOG" id="ENOG5031FPC">
    <property type="taxonomic scope" value="Bacteria"/>
</dbReference>
<keyword evidence="3" id="KW-1185">Reference proteome</keyword>
<name>M1NUM3_9CORY</name>